<protein>
    <submittedName>
        <fullName evidence="2">NmrA family transcriptional regulator</fullName>
    </submittedName>
</protein>
<keyword evidence="3" id="KW-1185">Reference proteome</keyword>
<evidence type="ECO:0000313" key="2">
    <source>
        <dbReference type="EMBL" id="GGP17122.1"/>
    </source>
</evidence>
<dbReference type="AlphaFoldDB" id="A0A918ADX4"/>
<dbReference type="SUPFAM" id="SSF51735">
    <property type="entry name" value="NAD(P)-binding Rossmann-fold domains"/>
    <property type="match status" value="1"/>
</dbReference>
<name>A0A918ADX4_9ACTN</name>
<dbReference type="InterPro" id="IPR008030">
    <property type="entry name" value="NmrA-like"/>
</dbReference>
<feature type="domain" description="NmrA-like" evidence="1">
    <location>
        <begin position="2"/>
        <end position="207"/>
    </location>
</feature>
<dbReference type="Gene3D" id="3.90.25.10">
    <property type="entry name" value="UDP-galactose 4-epimerase, domain 1"/>
    <property type="match status" value="1"/>
</dbReference>
<evidence type="ECO:0000259" key="1">
    <source>
        <dbReference type="Pfam" id="PF05368"/>
    </source>
</evidence>
<dbReference type="PANTHER" id="PTHR43162:SF1">
    <property type="entry name" value="PRESTALK A DIFFERENTIATION PROTEIN A"/>
    <property type="match status" value="1"/>
</dbReference>
<proteinExistence type="predicted"/>
<dbReference type="InterPro" id="IPR036291">
    <property type="entry name" value="NAD(P)-bd_dom_sf"/>
</dbReference>
<reference evidence="2" key="2">
    <citation type="submission" date="2020-09" db="EMBL/GenBank/DDBJ databases">
        <authorList>
            <person name="Sun Q."/>
            <person name="Zhou Y."/>
        </authorList>
    </citation>
    <scope>NUCLEOTIDE SEQUENCE</scope>
    <source>
        <strain evidence="2">CGMCC 4.7430</strain>
    </source>
</reference>
<dbReference type="InterPro" id="IPR051604">
    <property type="entry name" value="Ergot_Alk_Oxidoreductase"/>
</dbReference>
<evidence type="ECO:0000313" key="3">
    <source>
        <dbReference type="Proteomes" id="UP000660745"/>
    </source>
</evidence>
<gene>
    <name evidence="2" type="ORF">GCM10012278_83660</name>
</gene>
<dbReference type="EMBL" id="BMNK01000023">
    <property type="protein sequence ID" value="GGP17122.1"/>
    <property type="molecule type" value="Genomic_DNA"/>
</dbReference>
<dbReference type="Pfam" id="PF05368">
    <property type="entry name" value="NmrA"/>
    <property type="match status" value="1"/>
</dbReference>
<comment type="caution">
    <text evidence="2">The sequence shown here is derived from an EMBL/GenBank/DDBJ whole genome shotgun (WGS) entry which is preliminary data.</text>
</comment>
<reference evidence="2" key="1">
    <citation type="journal article" date="2014" name="Int. J. Syst. Evol. Microbiol.">
        <title>Complete genome sequence of Corynebacterium casei LMG S-19264T (=DSM 44701T), isolated from a smear-ripened cheese.</title>
        <authorList>
            <consortium name="US DOE Joint Genome Institute (JGI-PGF)"/>
            <person name="Walter F."/>
            <person name="Albersmeier A."/>
            <person name="Kalinowski J."/>
            <person name="Ruckert C."/>
        </authorList>
    </citation>
    <scope>NUCLEOTIDE SEQUENCE</scope>
    <source>
        <strain evidence="2">CGMCC 4.7430</strain>
    </source>
</reference>
<dbReference type="PANTHER" id="PTHR43162">
    <property type="match status" value="1"/>
</dbReference>
<dbReference type="Gene3D" id="3.40.50.720">
    <property type="entry name" value="NAD(P)-binding Rossmann-like Domain"/>
    <property type="match status" value="1"/>
</dbReference>
<sequence>MTILVVGATGKTGRRIVDRLTALGLPVRAGSRSGTPSFDWKDRATWAAALRDVQSVYISYYPDIVVDGALDDIRAFTEQAVAAGVRRLVLLSGRNEAQAQAAERVVRESGVEWTVVTCSWFMQNFTEGYLLDPVREGVIALPARDVAEPFVDVDDIADVAVAALTEDGHTGRIYELTGPRLLTFAEVAAELSEATGREIVYVPLSIEEYAAGAAELGLPEADIDMLTTLFAEVLDGRNAYAADGVQRALGRPARDFADYARANAAAWS</sequence>
<accession>A0A918ADX4</accession>
<dbReference type="Proteomes" id="UP000660745">
    <property type="component" value="Unassembled WGS sequence"/>
</dbReference>
<dbReference type="RefSeq" id="WP_189144330.1">
    <property type="nucleotide sequence ID" value="NZ_BMNK01000023.1"/>
</dbReference>
<organism evidence="2 3">
    <name type="scientific">Nonomuraea glycinis</name>
    <dbReference type="NCBI Taxonomy" id="2047744"/>
    <lineage>
        <taxon>Bacteria</taxon>
        <taxon>Bacillati</taxon>
        <taxon>Actinomycetota</taxon>
        <taxon>Actinomycetes</taxon>
        <taxon>Streptosporangiales</taxon>
        <taxon>Streptosporangiaceae</taxon>
        <taxon>Nonomuraea</taxon>
    </lineage>
</organism>